<dbReference type="AlphaFoldDB" id="A0AAE1Y162"/>
<dbReference type="Pfam" id="PF04859">
    <property type="entry name" value="DUF641"/>
    <property type="match status" value="1"/>
</dbReference>
<evidence type="ECO:0000313" key="3">
    <source>
        <dbReference type="EMBL" id="KAK4421138.1"/>
    </source>
</evidence>
<dbReference type="InterPro" id="IPR006943">
    <property type="entry name" value="DUF641_pln"/>
</dbReference>
<feature type="domain" description="DUF641" evidence="2">
    <location>
        <begin position="29"/>
        <end position="124"/>
    </location>
</feature>
<organism evidence="3 4">
    <name type="scientific">Sesamum alatum</name>
    <dbReference type="NCBI Taxonomy" id="300844"/>
    <lineage>
        <taxon>Eukaryota</taxon>
        <taxon>Viridiplantae</taxon>
        <taxon>Streptophyta</taxon>
        <taxon>Embryophyta</taxon>
        <taxon>Tracheophyta</taxon>
        <taxon>Spermatophyta</taxon>
        <taxon>Magnoliopsida</taxon>
        <taxon>eudicotyledons</taxon>
        <taxon>Gunneridae</taxon>
        <taxon>Pentapetalae</taxon>
        <taxon>asterids</taxon>
        <taxon>lamiids</taxon>
        <taxon>Lamiales</taxon>
        <taxon>Pedaliaceae</taxon>
        <taxon>Sesamum</taxon>
    </lineage>
</organism>
<protein>
    <recommendedName>
        <fullName evidence="2">DUF641 domain-containing protein</fullName>
    </recommendedName>
</protein>
<evidence type="ECO:0000256" key="1">
    <source>
        <dbReference type="SAM" id="MobiDB-lite"/>
    </source>
</evidence>
<dbReference type="Proteomes" id="UP001293254">
    <property type="component" value="Unassembled WGS sequence"/>
</dbReference>
<keyword evidence="4" id="KW-1185">Reference proteome</keyword>
<accession>A0AAE1Y162</accession>
<reference evidence="3" key="1">
    <citation type="submission" date="2020-06" db="EMBL/GenBank/DDBJ databases">
        <authorList>
            <person name="Li T."/>
            <person name="Hu X."/>
            <person name="Zhang T."/>
            <person name="Song X."/>
            <person name="Zhang H."/>
            <person name="Dai N."/>
            <person name="Sheng W."/>
            <person name="Hou X."/>
            <person name="Wei L."/>
        </authorList>
    </citation>
    <scope>NUCLEOTIDE SEQUENCE</scope>
    <source>
        <strain evidence="3">3651</strain>
        <tissue evidence="3">Leaf</tissue>
    </source>
</reference>
<evidence type="ECO:0000313" key="4">
    <source>
        <dbReference type="Proteomes" id="UP001293254"/>
    </source>
</evidence>
<dbReference type="GO" id="GO:0009639">
    <property type="term" value="P:response to red or far red light"/>
    <property type="evidence" value="ECO:0007669"/>
    <property type="project" value="InterPro"/>
</dbReference>
<sequence length="134" mass="14952">MLRVSAVRERKCGRSYGGVQNQAAPGSLCLRKLFATVSAVKAAYAELQMAQFPYNDEAVQSADQAVVDELKALSELKRRFLKNQIDSSPPHVTLMLAEIQEQQSLMKTYEITMKKNAGGDREQESRISLPFKNS</sequence>
<evidence type="ECO:0000259" key="2">
    <source>
        <dbReference type="Pfam" id="PF04859"/>
    </source>
</evidence>
<proteinExistence type="predicted"/>
<comment type="caution">
    <text evidence="3">The sequence shown here is derived from an EMBL/GenBank/DDBJ whole genome shotgun (WGS) entry which is preliminary data.</text>
</comment>
<dbReference type="InterPro" id="IPR040225">
    <property type="entry name" value="GIL1-like"/>
</dbReference>
<name>A0AAE1Y162_9LAMI</name>
<gene>
    <name evidence="3" type="ORF">Salat_2064300</name>
</gene>
<dbReference type="EMBL" id="JACGWO010000008">
    <property type="protein sequence ID" value="KAK4421138.1"/>
    <property type="molecule type" value="Genomic_DNA"/>
</dbReference>
<dbReference type="GO" id="GO:0009959">
    <property type="term" value="P:negative gravitropism"/>
    <property type="evidence" value="ECO:0007669"/>
    <property type="project" value="InterPro"/>
</dbReference>
<feature type="region of interest" description="Disordered" evidence="1">
    <location>
        <begin position="115"/>
        <end position="134"/>
    </location>
</feature>
<dbReference type="PANTHER" id="PTHR31161">
    <property type="entry name" value="PROTEIN GRAVITROPIC IN THE LIGHT 1"/>
    <property type="match status" value="1"/>
</dbReference>
<reference evidence="3" key="2">
    <citation type="journal article" date="2024" name="Plant">
        <title>Genomic evolution and insights into agronomic trait innovations of Sesamum species.</title>
        <authorList>
            <person name="Miao H."/>
            <person name="Wang L."/>
            <person name="Qu L."/>
            <person name="Liu H."/>
            <person name="Sun Y."/>
            <person name="Le M."/>
            <person name="Wang Q."/>
            <person name="Wei S."/>
            <person name="Zheng Y."/>
            <person name="Lin W."/>
            <person name="Duan Y."/>
            <person name="Cao H."/>
            <person name="Xiong S."/>
            <person name="Wang X."/>
            <person name="Wei L."/>
            <person name="Li C."/>
            <person name="Ma Q."/>
            <person name="Ju M."/>
            <person name="Zhao R."/>
            <person name="Li G."/>
            <person name="Mu C."/>
            <person name="Tian Q."/>
            <person name="Mei H."/>
            <person name="Zhang T."/>
            <person name="Gao T."/>
            <person name="Zhang H."/>
        </authorList>
    </citation>
    <scope>NUCLEOTIDE SEQUENCE</scope>
    <source>
        <strain evidence="3">3651</strain>
    </source>
</reference>